<accession>A0A0R1MZ01</accession>
<feature type="domain" description="Hydroxymethylglutaryl-coenzyme A synthase N-terminal" evidence="5">
    <location>
        <begin position="2"/>
        <end position="163"/>
    </location>
</feature>
<evidence type="ECO:0000313" key="8">
    <source>
        <dbReference type="Proteomes" id="UP000051330"/>
    </source>
</evidence>
<dbReference type="InterPro" id="IPR011554">
    <property type="entry name" value="HMG_CoA_synthase_prok"/>
</dbReference>
<feature type="active site" description="Proton donor/acceptor" evidence="3">
    <location>
        <position position="79"/>
    </location>
</feature>
<dbReference type="InterPro" id="IPR013528">
    <property type="entry name" value="HMG_CoA_synth_N"/>
</dbReference>
<proteinExistence type="inferred from homology"/>
<dbReference type="NCBIfam" id="TIGR01835">
    <property type="entry name" value="HMG-CoA-S_prok"/>
    <property type="match status" value="1"/>
</dbReference>
<reference evidence="7 8" key="1">
    <citation type="journal article" date="2015" name="Genome Announc.">
        <title>Expanding the biotechnology potential of lactobacilli through comparative genomics of 213 strains and associated genera.</title>
        <authorList>
            <person name="Sun Z."/>
            <person name="Harris H.M."/>
            <person name="McCann A."/>
            <person name="Guo C."/>
            <person name="Argimon S."/>
            <person name="Zhang W."/>
            <person name="Yang X."/>
            <person name="Jeffery I.B."/>
            <person name="Cooney J.C."/>
            <person name="Kagawa T.F."/>
            <person name="Liu W."/>
            <person name="Song Y."/>
            <person name="Salvetti E."/>
            <person name="Wrobel A."/>
            <person name="Rasinkangas P."/>
            <person name="Parkhill J."/>
            <person name="Rea M.C."/>
            <person name="O'Sullivan O."/>
            <person name="Ritari J."/>
            <person name="Douillard F.P."/>
            <person name="Paul Ross R."/>
            <person name="Yang R."/>
            <person name="Briner A.E."/>
            <person name="Felis G.E."/>
            <person name="de Vos W.M."/>
            <person name="Barrangou R."/>
            <person name="Klaenhammer T.R."/>
            <person name="Caufield P.W."/>
            <person name="Cui Y."/>
            <person name="Zhang H."/>
            <person name="O'Toole P.W."/>
        </authorList>
    </citation>
    <scope>NUCLEOTIDE SEQUENCE [LARGE SCALE GENOMIC DNA]</scope>
    <source>
        <strain evidence="7 8">DSM 12744</strain>
    </source>
</reference>
<feature type="binding site" evidence="4">
    <location>
        <position position="275"/>
    </location>
    <ligand>
        <name>(3S)-3-hydroxy-3-methylglutaryl-CoA</name>
        <dbReference type="ChEBI" id="CHEBI:43074"/>
    </ligand>
</feature>
<dbReference type="GO" id="GO:0006084">
    <property type="term" value="P:acetyl-CoA metabolic process"/>
    <property type="evidence" value="ECO:0007669"/>
    <property type="project" value="InterPro"/>
</dbReference>
<dbReference type="Pfam" id="PF01154">
    <property type="entry name" value="HMG_CoA_synt_N"/>
    <property type="match status" value="1"/>
</dbReference>
<dbReference type="OrthoDB" id="9769523at2"/>
<protein>
    <submittedName>
        <fullName evidence="7">3-hydroxy-3-methylglutaryl-CoA synthase</fullName>
    </submittedName>
</protein>
<feature type="binding site" evidence="4">
    <location>
        <position position="143"/>
    </location>
    <ligand>
        <name>(3S)-3-hydroxy-3-methylglutaryl-CoA</name>
        <dbReference type="ChEBI" id="CHEBI:43074"/>
    </ligand>
</feature>
<comment type="caution">
    <text evidence="7">The sequence shown here is derived from an EMBL/GenBank/DDBJ whole genome shotgun (WGS) entry which is preliminary data.</text>
</comment>
<dbReference type="PATRIC" id="fig|1423792.3.peg.2228"/>
<feature type="binding site" evidence="4">
    <location>
        <position position="148"/>
    </location>
    <ligand>
        <name>substrate</name>
    </ligand>
</feature>
<dbReference type="EMBL" id="AZEC01000004">
    <property type="protein sequence ID" value="KRL13358.1"/>
    <property type="molecule type" value="Genomic_DNA"/>
</dbReference>
<evidence type="ECO:0000259" key="6">
    <source>
        <dbReference type="Pfam" id="PF08540"/>
    </source>
</evidence>
<evidence type="ECO:0000256" key="2">
    <source>
        <dbReference type="ARBA" id="ARBA00022679"/>
    </source>
</evidence>
<dbReference type="STRING" id="1423792.FD09_GL002187"/>
<evidence type="ECO:0000256" key="1">
    <source>
        <dbReference type="ARBA" id="ARBA00007061"/>
    </source>
</evidence>
<dbReference type="Gene3D" id="3.40.47.10">
    <property type="match status" value="2"/>
</dbReference>
<organism evidence="7 8">
    <name type="scientific">Schleiferilactobacillus perolens DSM 12744</name>
    <dbReference type="NCBI Taxonomy" id="1423792"/>
    <lineage>
        <taxon>Bacteria</taxon>
        <taxon>Bacillati</taxon>
        <taxon>Bacillota</taxon>
        <taxon>Bacilli</taxon>
        <taxon>Lactobacillales</taxon>
        <taxon>Lactobacillaceae</taxon>
        <taxon>Schleiferilactobacillus</taxon>
    </lineage>
</organism>
<dbReference type="PANTHER" id="PTHR43323">
    <property type="entry name" value="3-HYDROXY-3-METHYLGLUTARYL COENZYME A SYNTHASE"/>
    <property type="match status" value="1"/>
</dbReference>
<sequence length="394" mass="42365">MDIGIDAIGLFTPHWYVDLVDLAHARGDEPAKYTIGIGQDQMTVTPATQDVVTLAANAANQLPADSLDERLGMVIVGSESGVDESKAAAISVVKLLHLNPWVRAFDIKEACYGGTAGLLAARDFVAAHPDKTALVIASDIARYGLASGGEVTQGAGAVALVVSAQPKLLVLHDDALAYTEDIPDFFRPTGMTVPVVDGHYSTSAYLDFVGKVFARHQSQHHDQYGDYAALLFHLPFTKMGKKALAALAPAMNDADHQRLTERLAAASQLSRRIGNIYTGSLYLSLVSLICEDKTIRSGDRIGLFSYGSGAVGEFFSGTLQPDFANRIDQAGIQQMLSARVRLNVLEYEQVFTAQLPLGDADATVPVEESTARFSVGGRANHARWYRDQQQEKGA</sequence>
<dbReference type="RefSeq" id="WP_057819285.1">
    <property type="nucleotide sequence ID" value="NZ_AZEC01000004.1"/>
</dbReference>
<dbReference type="Pfam" id="PF08540">
    <property type="entry name" value="HMG_CoA_synt_C"/>
    <property type="match status" value="2"/>
</dbReference>
<feature type="domain" description="Hydroxymethylglutaryl-coenzyme A synthase C-terminal" evidence="6">
    <location>
        <begin position="178"/>
        <end position="249"/>
    </location>
</feature>
<feature type="active site" description="Acyl-thioester intermediate" evidence="3">
    <location>
        <position position="111"/>
    </location>
</feature>
<comment type="similarity">
    <text evidence="1">Belongs to the thiolase-like superfamily. HMG-CoA synthase family.</text>
</comment>
<dbReference type="SUPFAM" id="SSF53901">
    <property type="entry name" value="Thiolase-like"/>
    <property type="match status" value="2"/>
</dbReference>
<dbReference type="GO" id="GO:0004421">
    <property type="term" value="F:hydroxymethylglutaryl-CoA synthase activity"/>
    <property type="evidence" value="ECO:0007669"/>
    <property type="project" value="InterPro"/>
</dbReference>
<dbReference type="AlphaFoldDB" id="A0A0R1MZ01"/>
<dbReference type="PANTHER" id="PTHR43323:SF2">
    <property type="entry name" value="HYDROXYMETHYLGLUTARYL-COA SYNTHASE"/>
    <property type="match status" value="1"/>
</dbReference>
<feature type="domain" description="Hydroxymethylglutaryl-coenzyme A synthase C-terminal" evidence="6">
    <location>
        <begin position="251"/>
        <end position="341"/>
    </location>
</feature>
<evidence type="ECO:0000256" key="3">
    <source>
        <dbReference type="PIRSR" id="PIRSR611554-1"/>
    </source>
</evidence>
<dbReference type="CDD" id="cd00827">
    <property type="entry name" value="init_cond_enzymes"/>
    <property type="match status" value="1"/>
</dbReference>
<keyword evidence="8" id="KW-1185">Reference proteome</keyword>
<dbReference type="InterPro" id="IPR016039">
    <property type="entry name" value="Thiolase-like"/>
</dbReference>
<dbReference type="InterPro" id="IPR013746">
    <property type="entry name" value="HMG_CoA_synt_C_dom"/>
</dbReference>
<evidence type="ECO:0000259" key="5">
    <source>
        <dbReference type="Pfam" id="PF01154"/>
    </source>
</evidence>
<dbReference type="Proteomes" id="UP000051330">
    <property type="component" value="Unassembled WGS sequence"/>
</dbReference>
<evidence type="ECO:0000313" key="7">
    <source>
        <dbReference type="EMBL" id="KRL13358.1"/>
    </source>
</evidence>
<keyword evidence="2" id="KW-0808">Transferase</keyword>
<name>A0A0R1MZ01_9LACO</name>
<feature type="binding site" evidence="4">
    <location>
        <position position="242"/>
    </location>
    <ligand>
        <name>(3S)-3-hydroxy-3-methylglutaryl-CoA</name>
        <dbReference type="ChEBI" id="CHEBI:43074"/>
    </ligand>
</feature>
<feature type="active site" description="Proton donor/acceptor" evidence="3">
    <location>
        <position position="233"/>
    </location>
</feature>
<evidence type="ECO:0000256" key="4">
    <source>
        <dbReference type="PIRSR" id="PIRSR611554-2"/>
    </source>
</evidence>
<gene>
    <name evidence="7" type="ORF">FD09_GL002187</name>
</gene>